<keyword evidence="4" id="KW-1185">Reference proteome</keyword>
<reference evidence="2 4" key="2">
    <citation type="submission" date="2019-08" db="EMBL/GenBank/DDBJ databases">
        <title>Complete genome sequences of Francisella adeliensis (FSC1325 and FSC1326).</title>
        <authorList>
            <person name="Ohrman C."/>
            <person name="Uneklint I."/>
            <person name="Vallesi A."/>
            <person name="Karlsson L."/>
            <person name="Sjodin A."/>
        </authorList>
    </citation>
    <scope>NUCLEOTIDE SEQUENCE [LARGE SCALE GENOMIC DNA]</scope>
    <source>
        <strain evidence="2 4">FSC1325</strain>
    </source>
</reference>
<dbReference type="NCBIfam" id="NF041244">
    <property type="entry name" value="IglI_fam"/>
    <property type="match status" value="1"/>
</dbReference>
<dbReference type="AlphaFoldDB" id="A0A2Z4Y0A8"/>
<dbReference type="EMBL" id="CP043424">
    <property type="protein sequence ID" value="QIW12826.1"/>
    <property type="molecule type" value="Genomic_DNA"/>
</dbReference>
<dbReference type="Proteomes" id="UP000681131">
    <property type="component" value="Chromosome"/>
</dbReference>
<accession>A0A2Z4Y0A8</accession>
<evidence type="ECO:0000313" key="3">
    <source>
        <dbReference type="Proteomes" id="UP000251120"/>
    </source>
</evidence>
<proteinExistence type="predicted"/>
<dbReference type="OrthoDB" id="7060256at2"/>
<name>A0A2Z4Y0A8_9GAMM</name>
<dbReference type="EMBL" id="CP021781">
    <property type="protein sequence ID" value="AXA34581.1"/>
    <property type="molecule type" value="Genomic_DNA"/>
</dbReference>
<gene>
    <name evidence="1" type="ORF">CDH04_09315</name>
    <name evidence="2" type="ORF">FZC43_09330</name>
</gene>
<evidence type="ECO:0000313" key="2">
    <source>
        <dbReference type="EMBL" id="QIW12826.1"/>
    </source>
</evidence>
<dbReference type="RefSeq" id="WP_112870756.1">
    <property type="nucleotide sequence ID" value="NZ_CP021781.1"/>
</dbReference>
<sequence>MKLINLILSVNLDNVLYKAYGDDLEKIYLSIEQGEYSNVIQLANQIIEDDCLDIRVICYAIFARWFLAESVIEQFNLFKEFQQIIEYIESNGLKININERIYNSAIKWLYNNILKYIKSINIKNTLTEEYKSELLLTINQHMLFMKSCVNDIDVIEVLEKIFSRYEKASIKEDILAEESISRTEQCHDISENGYHKSNNIKENNGTEDYLKINSDQENSECWNNLLKMIGVYEYLVKNNSWLAAAVLQNKIEREISNFNPINYFPKKFVSYLDSQLCGYEEIKSMYKYKDGEIWPLLEQLYVSNPTSFIERDFNTFSSILEKGNGSNLESNLNTNENFDSNEDFL</sequence>
<dbReference type="Proteomes" id="UP000251120">
    <property type="component" value="Chromosome"/>
</dbReference>
<evidence type="ECO:0000313" key="4">
    <source>
        <dbReference type="Proteomes" id="UP000681131"/>
    </source>
</evidence>
<protein>
    <submittedName>
        <fullName evidence="1">Uncharacterized protein</fullName>
    </submittedName>
</protein>
<reference evidence="1 3" key="1">
    <citation type="submission" date="2017-06" db="EMBL/GenBank/DDBJ databases">
        <title>Complete genome of Francisella adeliensis.</title>
        <authorList>
            <person name="Vallesi A."/>
            <person name="Sjodin A."/>
        </authorList>
    </citation>
    <scope>NUCLEOTIDE SEQUENCE [LARGE SCALE GENOMIC DNA]</scope>
    <source>
        <strain evidence="1 3">FDC440</strain>
    </source>
</reference>
<organism evidence="1 3">
    <name type="scientific">Francisella adeliensis</name>
    <dbReference type="NCBI Taxonomy" id="2007306"/>
    <lineage>
        <taxon>Bacteria</taxon>
        <taxon>Pseudomonadati</taxon>
        <taxon>Pseudomonadota</taxon>
        <taxon>Gammaproteobacteria</taxon>
        <taxon>Thiotrichales</taxon>
        <taxon>Francisellaceae</taxon>
        <taxon>Francisella</taxon>
    </lineage>
</organism>
<dbReference type="KEGG" id="fad:CDH04_09315"/>
<evidence type="ECO:0000313" key="1">
    <source>
        <dbReference type="EMBL" id="AXA34581.1"/>
    </source>
</evidence>